<dbReference type="AlphaFoldDB" id="A0A1Z4C2T0"/>
<evidence type="ECO:0000313" key="1">
    <source>
        <dbReference type="EMBL" id="ASF47843.1"/>
    </source>
</evidence>
<name>A0A1Z4C2T0_9GAMM</name>
<dbReference type="KEGG" id="mpsy:CEK71_18200"/>
<keyword evidence="2" id="KW-1185">Reference proteome</keyword>
<proteinExistence type="predicted"/>
<dbReference type="EMBL" id="CP022129">
    <property type="protein sequence ID" value="ASF47843.1"/>
    <property type="molecule type" value="Genomic_DNA"/>
</dbReference>
<organism evidence="1 2">
    <name type="scientific">Methylovulum psychrotolerans</name>
    <dbReference type="NCBI Taxonomy" id="1704499"/>
    <lineage>
        <taxon>Bacteria</taxon>
        <taxon>Pseudomonadati</taxon>
        <taxon>Pseudomonadota</taxon>
        <taxon>Gammaproteobacteria</taxon>
        <taxon>Methylococcales</taxon>
        <taxon>Methylococcaceae</taxon>
        <taxon>Methylovulum</taxon>
    </lineage>
</organism>
<evidence type="ECO:0000313" key="2">
    <source>
        <dbReference type="Proteomes" id="UP000197019"/>
    </source>
</evidence>
<accession>A0A1Z4C2T0</accession>
<sequence length="71" mass="7909">MARKKLFEFRKDGKKVEVFTGDGTLDVYFKVNDGSSKASGLRYNPDTGNFKSPSGAVVKFDDAQAWVMKKV</sequence>
<dbReference type="Proteomes" id="UP000197019">
    <property type="component" value="Chromosome"/>
</dbReference>
<dbReference type="RefSeq" id="WP_088620713.1">
    <property type="nucleotide sequence ID" value="NZ_CP022129.1"/>
</dbReference>
<gene>
    <name evidence="1" type="ORF">CEK71_18200</name>
</gene>
<protein>
    <submittedName>
        <fullName evidence="1">Uncharacterized protein</fullName>
    </submittedName>
</protein>
<reference evidence="1 2" key="1">
    <citation type="submission" date="2017-06" db="EMBL/GenBank/DDBJ databases">
        <title>Genome Sequencing of the methanotroph Methylovulum psychrotolerants str. HV10-M2 isolated from a high-altitude environment.</title>
        <authorList>
            <person name="Mateos-Rivera A."/>
        </authorList>
    </citation>
    <scope>NUCLEOTIDE SEQUENCE [LARGE SCALE GENOMIC DNA]</scope>
    <source>
        <strain evidence="1 2">HV10_M2</strain>
    </source>
</reference>